<evidence type="ECO:0000313" key="1">
    <source>
        <dbReference type="EMBL" id="KAH1057357.1"/>
    </source>
</evidence>
<evidence type="ECO:0008006" key="3">
    <source>
        <dbReference type="Google" id="ProtNLM"/>
    </source>
</evidence>
<proteinExistence type="predicted"/>
<dbReference type="Proteomes" id="UP000828251">
    <property type="component" value="Unassembled WGS sequence"/>
</dbReference>
<comment type="caution">
    <text evidence="1">The sequence shown here is derived from an EMBL/GenBank/DDBJ whole genome shotgun (WGS) entry which is preliminary data.</text>
</comment>
<sequence length="102" mass="11597">MKVLSRILDIDASHGAINFHPKCRRVNLTHLSFVDDLLIFVKGSTDSVLGVKARQPQIRYLRVPLDDLRGRKKALAINSGIVWHWKNGWFVGSRTMLRSNSS</sequence>
<accession>A0A9D3UTW8</accession>
<evidence type="ECO:0000313" key="2">
    <source>
        <dbReference type="Proteomes" id="UP000828251"/>
    </source>
</evidence>
<protein>
    <recommendedName>
        <fullName evidence="3">Reverse transcriptase domain-containing protein</fullName>
    </recommendedName>
</protein>
<dbReference type="EMBL" id="JAIQCV010000010">
    <property type="protein sequence ID" value="KAH1057357.1"/>
    <property type="molecule type" value="Genomic_DNA"/>
</dbReference>
<reference evidence="1 2" key="1">
    <citation type="journal article" date="2021" name="Plant Biotechnol. J.">
        <title>Multi-omics assisted identification of the key and species-specific regulatory components of drought-tolerant mechanisms in Gossypium stocksii.</title>
        <authorList>
            <person name="Yu D."/>
            <person name="Ke L."/>
            <person name="Zhang D."/>
            <person name="Wu Y."/>
            <person name="Sun Y."/>
            <person name="Mei J."/>
            <person name="Sun J."/>
            <person name="Sun Y."/>
        </authorList>
    </citation>
    <scope>NUCLEOTIDE SEQUENCE [LARGE SCALE GENOMIC DNA]</scope>
    <source>
        <strain evidence="2">cv. E1</strain>
        <tissue evidence="1">Leaf</tissue>
    </source>
</reference>
<dbReference type="OrthoDB" id="1739308at2759"/>
<gene>
    <name evidence="1" type="ORF">J1N35_035422</name>
</gene>
<name>A0A9D3UTW8_9ROSI</name>
<dbReference type="AlphaFoldDB" id="A0A9D3UTW8"/>
<organism evidence="1 2">
    <name type="scientific">Gossypium stocksii</name>
    <dbReference type="NCBI Taxonomy" id="47602"/>
    <lineage>
        <taxon>Eukaryota</taxon>
        <taxon>Viridiplantae</taxon>
        <taxon>Streptophyta</taxon>
        <taxon>Embryophyta</taxon>
        <taxon>Tracheophyta</taxon>
        <taxon>Spermatophyta</taxon>
        <taxon>Magnoliopsida</taxon>
        <taxon>eudicotyledons</taxon>
        <taxon>Gunneridae</taxon>
        <taxon>Pentapetalae</taxon>
        <taxon>rosids</taxon>
        <taxon>malvids</taxon>
        <taxon>Malvales</taxon>
        <taxon>Malvaceae</taxon>
        <taxon>Malvoideae</taxon>
        <taxon>Gossypium</taxon>
    </lineage>
</organism>
<keyword evidence="2" id="KW-1185">Reference proteome</keyword>